<gene>
    <name evidence="2" type="ORF">AsAng_0019860</name>
</gene>
<dbReference type="Gene3D" id="3.40.50.720">
    <property type="entry name" value="NAD(P)-binding Rossmann-like Domain"/>
    <property type="match status" value="1"/>
</dbReference>
<dbReference type="InterPro" id="IPR050177">
    <property type="entry name" value="Lipid_A_modif_metabolic_enz"/>
</dbReference>
<dbReference type="AlphaFoldDB" id="A0A916DQN6"/>
<protein>
    <submittedName>
        <fullName evidence="2">NAD-dependent epimerase/dehydratase family protein</fullName>
    </submittedName>
</protein>
<dbReference type="EMBL" id="AP026867">
    <property type="protein sequence ID" value="BDS11274.1"/>
    <property type="molecule type" value="Genomic_DNA"/>
</dbReference>
<organism evidence="2 3">
    <name type="scientific">Aureispira anguillae</name>
    <dbReference type="NCBI Taxonomy" id="2864201"/>
    <lineage>
        <taxon>Bacteria</taxon>
        <taxon>Pseudomonadati</taxon>
        <taxon>Bacteroidota</taxon>
        <taxon>Saprospiria</taxon>
        <taxon>Saprospirales</taxon>
        <taxon>Saprospiraceae</taxon>
        <taxon>Aureispira</taxon>
    </lineage>
</organism>
<evidence type="ECO:0000313" key="2">
    <source>
        <dbReference type="EMBL" id="BDS11274.1"/>
    </source>
</evidence>
<dbReference type="InterPro" id="IPR036291">
    <property type="entry name" value="NAD(P)-bd_dom_sf"/>
</dbReference>
<feature type="domain" description="NAD-dependent epimerase/dehydratase" evidence="1">
    <location>
        <begin position="4"/>
        <end position="222"/>
    </location>
</feature>
<accession>A0A916DQN6</accession>
<dbReference type="RefSeq" id="WP_264792473.1">
    <property type="nucleotide sequence ID" value="NZ_AP026867.1"/>
</dbReference>
<dbReference type="SUPFAM" id="SSF51735">
    <property type="entry name" value="NAD(P)-binding Rossmann-fold domains"/>
    <property type="match status" value="1"/>
</dbReference>
<dbReference type="Proteomes" id="UP001060919">
    <property type="component" value="Chromosome"/>
</dbReference>
<dbReference type="KEGG" id="aup:AsAng_0019860"/>
<evidence type="ECO:0000259" key="1">
    <source>
        <dbReference type="Pfam" id="PF01370"/>
    </source>
</evidence>
<evidence type="ECO:0000313" key="3">
    <source>
        <dbReference type="Proteomes" id="UP001060919"/>
    </source>
</evidence>
<reference evidence="2" key="1">
    <citation type="submission" date="2022-09" db="EMBL/GenBank/DDBJ databases">
        <title>Aureispira anguillicida sp. nov., isolated from Leptocephalus of Japanese eel Anguilla japonica.</title>
        <authorList>
            <person name="Yuasa K."/>
            <person name="Mekata T."/>
            <person name="Ikunari K."/>
        </authorList>
    </citation>
    <scope>NUCLEOTIDE SEQUENCE</scope>
    <source>
        <strain evidence="2">EL160426</strain>
    </source>
</reference>
<dbReference type="InterPro" id="IPR001509">
    <property type="entry name" value="Epimerase_deHydtase"/>
</dbReference>
<dbReference type="Pfam" id="PF01370">
    <property type="entry name" value="Epimerase"/>
    <property type="match status" value="1"/>
</dbReference>
<sequence length="331" mass="37705">MSKILILGGANFVGRNLLNELQKSKKHQITLFNRGRTNSELFPEFERIVGDRNSQDVQQLAQQDWDYIIDISCYYPASLAAILKTISFKQLKRYIFVSTCSVYNHKQYPSDQPTLEDDPILSCTKEQETSELPAAYGEKKVACEQLLAAAGIDYISLRPGLIYGAYDYTDRFYYWLYQVQKKDCLLLPNNGASLFSVTYIDDLVQAILEALSHPKPSKLYNVISQTQISIQKIVDTACSLLDKAPKRVNAPATFLQEQKISEWIEMPIWVDGNYFTFSNQKLVTDFSFKLSDWTASVAATIAYYQALDWPVPTYGISEEQRLDLLDLLTTA</sequence>
<dbReference type="PANTHER" id="PTHR43245">
    <property type="entry name" value="BIFUNCTIONAL POLYMYXIN RESISTANCE PROTEIN ARNA"/>
    <property type="match status" value="1"/>
</dbReference>
<name>A0A916DQN6_9BACT</name>
<proteinExistence type="predicted"/>
<keyword evidence="3" id="KW-1185">Reference proteome</keyword>